<name>J9AT57_WUCBA</name>
<gene>
    <name evidence="1" type="ORF">WUBG_11475</name>
</gene>
<reference evidence="2" key="1">
    <citation type="submission" date="2012-08" db="EMBL/GenBank/DDBJ databases">
        <title>The Genome Sequence of Wuchereria bancrofti.</title>
        <authorList>
            <person name="Nutman T.B."/>
            <person name="Fink D.L."/>
            <person name="Russ C."/>
            <person name="Young S."/>
            <person name="Zeng Q."/>
            <person name="Koehrsen M."/>
            <person name="Alvarado L."/>
            <person name="Berlin A."/>
            <person name="Chapman S.B."/>
            <person name="Chen Z."/>
            <person name="Freedman E."/>
            <person name="Gellesch M."/>
            <person name="Goldberg J."/>
            <person name="Griggs A."/>
            <person name="Gujja S."/>
            <person name="Heilman E.R."/>
            <person name="Heiman D."/>
            <person name="Hepburn T."/>
            <person name="Howarth C."/>
            <person name="Jen D."/>
            <person name="Larson L."/>
            <person name="Lewis B."/>
            <person name="Mehta T."/>
            <person name="Park D."/>
            <person name="Pearson M."/>
            <person name="Roberts A."/>
            <person name="Saif S."/>
            <person name="Shea T."/>
            <person name="Shenoy N."/>
            <person name="Sisk P."/>
            <person name="Stolte C."/>
            <person name="Sykes S."/>
            <person name="Walk T."/>
            <person name="White J."/>
            <person name="Yandava C."/>
            <person name="Haas B."/>
            <person name="Henn M.R."/>
            <person name="Nusbaum C."/>
            <person name="Birren B."/>
        </authorList>
    </citation>
    <scope>NUCLEOTIDE SEQUENCE [LARGE SCALE GENOMIC DNA]</scope>
    <source>
        <strain evidence="2">NA</strain>
    </source>
</reference>
<comment type="caution">
    <text evidence="1">The sequence shown here is derived from an EMBL/GenBank/DDBJ whole genome shotgun (WGS) entry which is preliminary data.</text>
</comment>
<proteinExistence type="predicted"/>
<evidence type="ECO:0000313" key="1">
    <source>
        <dbReference type="EMBL" id="EJW77615.1"/>
    </source>
</evidence>
<dbReference type="AlphaFoldDB" id="J9AT57"/>
<dbReference type="EMBL" id="ADBV01007571">
    <property type="protein sequence ID" value="EJW77615.1"/>
    <property type="molecule type" value="Genomic_DNA"/>
</dbReference>
<dbReference type="Proteomes" id="UP000004810">
    <property type="component" value="Unassembled WGS sequence"/>
</dbReference>
<evidence type="ECO:0000313" key="2">
    <source>
        <dbReference type="Proteomes" id="UP000004810"/>
    </source>
</evidence>
<protein>
    <submittedName>
        <fullName evidence="1">Uncharacterized protein</fullName>
    </submittedName>
</protein>
<accession>J9AT57</accession>
<organism evidence="1 2">
    <name type="scientific">Wuchereria bancrofti</name>
    <dbReference type="NCBI Taxonomy" id="6293"/>
    <lineage>
        <taxon>Eukaryota</taxon>
        <taxon>Metazoa</taxon>
        <taxon>Ecdysozoa</taxon>
        <taxon>Nematoda</taxon>
        <taxon>Chromadorea</taxon>
        <taxon>Rhabditida</taxon>
        <taxon>Spirurina</taxon>
        <taxon>Spiruromorpha</taxon>
        <taxon>Filarioidea</taxon>
        <taxon>Onchocercidae</taxon>
        <taxon>Wuchereria</taxon>
    </lineage>
</organism>
<feature type="non-terminal residue" evidence="1">
    <location>
        <position position="53"/>
    </location>
</feature>
<sequence>MTGALLSPSEGIAGIETHTVSLVDHFLGMEDCHLPKKALKKRDIRILFNGSLR</sequence>